<dbReference type="KEGG" id="ssyi:EKG83_27500"/>
<accession>A0A5Q0H3I9</accession>
<dbReference type="AlphaFoldDB" id="A0A5Q0H3I9"/>
<dbReference type="Pfam" id="PF14025">
    <property type="entry name" value="DUF4241"/>
    <property type="match status" value="1"/>
</dbReference>
<name>A0A5Q0H3I9_SACSY</name>
<feature type="region of interest" description="Disordered" evidence="1">
    <location>
        <begin position="1"/>
        <end position="66"/>
    </location>
</feature>
<dbReference type="Proteomes" id="UP000325787">
    <property type="component" value="Chromosome"/>
</dbReference>
<organism evidence="2 3">
    <name type="scientific">Saccharothrix syringae</name>
    <name type="common">Nocardiopsis syringae</name>
    <dbReference type="NCBI Taxonomy" id="103733"/>
    <lineage>
        <taxon>Bacteria</taxon>
        <taxon>Bacillati</taxon>
        <taxon>Actinomycetota</taxon>
        <taxon>Actinomycetes</taxon>
        <taxon>Pseudonocardiales</taxon>
        <taxon>Pseudonocardiaceae</taxon>
        <taxon>Saccharothrix</taxon>
    </lineage>
</organism>
<feature type="compositionally biased region" description="Gly residues" evidence="1">
    <location>
        <begin position="10"/>
        <end position="19"/>
    </location>
</feature>
<evidence type="ECO:0000313" key="2">
    <source>
        <dbReference type="EMBL" id="QFZ20653.1"/>
    </source>
</evidence>
<protein>
    <submittedName>
        <fullName evidence="2">DUF4241 domain-containing protein</fullName>
    </submittedName>
</protein>
<dbReference type="OrthoDB" id="9789980at2"/>
<evidence type="ECO:0000313" key="3">
    <source>
        <dbReference type="Proteomes" id="UP000325787"/>
    </source>
</evidence>
<sequence length="273" mass="28955">MQIAPLPRGGRPGAGGVGAQGAVDDVGEVSSEHAEGFESAATASSRPDRCPASPPTTGQSRWLNSPVALTPPDFDRLLVPGTRVGAASGSGTVAEPLRTELSLPSGEVVASEWRWEPIGFTEIAPPGRYPVLLHPLVLDGGETRAPIPLAVRLVIRDRPVASWTMALLPGQDPAELSEEGFYGFPVDGGEGSLIDAQYLRELHETGTYHEFVDTAKIDLGFGELLEPSEDEDGRQTVGFTIGCDGVYPTWIGHTADGDLACYVIDLLELDERT</sequence>
<keyword evidence="3" id="KW-1185">Reference proteome</keyword>
<proteinExistence type="predicted"/>
<reference evidence="3" key="1">
    <citation type="journal article" date="2021" name="Curr. Microbiol.">
        <title>Complete genome of nocamycin-producing strain Saccharothrix syringae NRRL B-16468 reveals the biosynthetic potential for secondary metabolites.</title>
        <authorList>
            <person name="Mo X."/>
            <person name="Yang S."/>
        </authorList>
    </citation>
    <scope>NUCLEOTIDE SEQUENCE [LARGE SCALE GENOMIC DNA]</scope>
    <source>
        <strain evidence="3">ATCC 51364 / DSM 43886 / JCM 6844 / KCTC 9398 / NBRC 14523 / NRRL B-16468 / INA 2240</strain>
    </source>
</reference>
<gene>
    <name evidence="2" type="ORF">EKG83_27500</name>
</gene>
<evidence type="ECO:0000256" key="1">
    <source>
        <dbReference type="SAM" id="MobiDB-lite"/>
    </source>
</evidence>
<dbReference type="EMBL" id="CP034550">
    <property type="protein sequence ID" value="QFZ20653.1"/>
    <property type="molecule type" value="Genomic_DNA"/>
</dbReference>
<dbReference type="InterPro" id="IPR025335">
    <property type="entry name" value="DUF4241"/>
</dbReference>